<dbReference type="AlphaFoldDB" id="A0A7S3UEM6"/>
<keyword evidence="1" id="KW-0175">Coiled coil</keyword>
<name>A0A7S3UEM6_9CHLO</name>
<dbReference type="Gene3D" id="1.10.287.1490">
    <property type="match status" value="1"/>
</dbReference>
<feature type="coiled-coil region" evidence="1">
    <location>
        <begin position="371"/>
        <end position="493"/>
    </location>
</feature>
<reference evidence="2" key="1">
    <citation type="submission" date="2021-01" db="EMBL/GenBank/DDBJ databases">
        <authorList>
            <person name="Corre E."/>
            <person name="Pelletier E."/>
            <person name="Niang G."/>
            <person name="Scheremetjew M."/>
            <person name="Finn R."/>
            <person name="Kale V."/>
            <person name="Holt S."/>
            <person name="Cochrane G."/>
            <person name="Meng A."/>
            <person name="Brown T."/>
            <person name="Cohen L."/>
        </authorList>
    </citation>
    <scope>NUCLEOTIDE SEQUENCE</scope>
    <source>
        <strain evidence="2">CCMP1897</strain>
    </source>
</reference>
<accession>A0A7S3UEM6</accession>
<feature type="coiled-coil region" evidence="1">
    <location>
        <begin position="252"/>
        <end position="328"/>
    </location>
</feature>
<proteinExistence type="predicted"/>
<feature type="coiled-coil region" evidence="1">
    <location>
        <begin position="86"/>
        <end position="148"/>
    </location>
</feature>
<dbReference type="EMBL" id="HBIS01007078">
    <property type="protein sequence ID" value="CAE0612513.1"/>
    <property type="molecule type" value="Transcribed_RNA"/>
</dbReference>
<evidence type="ECO:0000313" key="2">
    <source>
        <dbReference type="EMBL" id="CAE0612513.1"/>
    </source>
</evidence>
<organism evidence="2">
    <name type="scientific">Picocystis salinarum</name>
    <dbReference type="NCBI Taxonomy" id="88271"/>
    <lineage>
        <taxon>Eukaryota</taxon>
        <taxon>Viridiplantae</taxon>
        <taxon>Chlorophyta</taxon>
        <taxon>Picocystophyceae</taxon>
        <taxon>Picocystales</taxon>
        <taxon>Picocystaceae</taxon>
        <taxon>Picocystis</taxon>
    </lineage>
</organism>
<protein>
    <submittedName>
        <fullName evidence="2">Uncharacterized protein</fullName>
    </submittedName>
</protein>
<sequence length="669" mass="75685">MEDAMGDMDQKKETSLRVAVAVHHVVSNLLRGADGTRTQDFDVSSMLPDQKMKNEDSKMSMIMRCKALEVDVQQWKTRCWEEGSRSQSLEEKLRQKEEMLRNAEIDSNESHIALERREMEIRRLTAELEITKRNHAKENEEKQLLKHQCTGLKELNLRINKSAMNAATMLGNICGALNKLLNALTFRAHQGCDIPSMEGESGHGAAERTSTSLLDLLDTFEGKVKIFTNVYDILEGKALSQSKDLCASRALNAKLKDHVHRLEERHQVLNTEAEANAQRIEQMGMELELATQERESVTAESKFLKVRVRELENKHQDCARQHAHLLRERQAMKKGLDKRDMEMDQLRKSNDGLAKRCEENDRTISAGATILEQSQAQIHAYKSQCEQLSEKVEQLLEKLAGSKSNVHQLQAKQEEMQVALKCQENAVQAMHEQVRLLETQLQEENVRSMELHNECKRAQEAAAQVQEVSRAEINRLEEVVEQRNAQCEELQGRLAQCTECVVELGALKGRHRQLTEEFAALRSQLEASHAVLQRLADFAREIRVTLATTSNVLSSPLVPEDVDGEDVEKLMQAAVQAAHHCSEAAAASRDGLAKAHSQLEVATRENAKLSSSVARLRSAVQSEVRARKFRERFASRLHMDLQEAQLALSNMRMGYGAHARHAQQQTRVV</sequence>
<gene>
    <name evidence="2" type="ORF">PSAL00342_LOCUS6412</name>
</gene>
<evidence type="ECO:0000256" key="1">
    <source>
        <dbReference type="SAM" id="Coils"/>
    </source>
</evidence>